<feature type="region of interest" description="Disordered" evidence="1">
    <location>
        <begin position="1"/>
        <end position="39"/>
    </location>
</feature>
<proteinExistence type="predicted"/>
<name>A0A8X6VGS0_TRICX</name>
<keyword evidence="2" id="KW-0808">Transferase</keyword>
<sequence>MYVVQQKKSRSRHLTPLGHSHRRNTRKGHKPSKSLEETNCNQVGATQDVLSTMYKTYVRPVLDYGCEVVTLARTTNLKKYVVQSSAFRIITGGAKSTPITAMQLQTGIERFDGCRDKFTLKFWGSQKSRLQDVARFRLTTEHDFLGVYFHWLGVAANKACTLCGHARMDGDHLLQCTGLDEYLADDIVSRYWEARRQIVKKPSMGVG</sequence>
<accession>A0A8X6VGS0</accession>
<keyword evidence="2" id="KW-0548">Nucleotidyltransferase</keyword>
<dbReference type="AlphaFoldDB" id="A0A8X6VGS0"/>
<gene>
    <name evidence="2" type="primary">RF55_23213</name>
    <name evidence="2" type="ORF">TNCV_1586081</name>
</gene>
<evidence type="ECO:0000256" key="1">
    <source>
        <dbReference type="SAM" id="MobiDB-lite"/>
    </source>
</evidence>
<organism evidence="2 3">
    <name type="scientific">Trichonephila clavipes</name>
    <name type="common">Golden silk orbweaver</name>
    <name type="synonym">Nephila clavipes</name>
    <dbReference type="NCBI Taxonomy" id="2585209"/>
    <lineage>
        <taxon>Eukaryota</taxon>
        <taxon>Metazoa</taxon>
        <taxon>Ecdysozoa</taxon>
        <taxon>Arthropoda</taxon>
        <taxon>Chelicerata</taxon>
        <taxon>Arachnida</taxon>
        <taxon>Araneae</taxon>
        <taxon>Araneomorphae</taxon>
        <taxon>Entelegynae</taxon>
        <taxon>Araneoidea</taxon>
        <taxon>Nephilidae</taxon>
        <taxon>Trichonephila</taxon>
    </lineage>
</organism>
<keyword evidence="2" id="KW-0695">RNA-directed DNA polymerase</keyword>
<evidence type="ECO:0000313" key="2">
    <source>
        <dbReference type="EMBL" id="GFY07253.1"/>
    </source>
</evidence>
<dbReference type="Proteomes" id="UP000887159">
    <property type="component" value="Unassembled WGS sequence"/>
</dbReference>
<dbReference type="EMBL" id="BMAU01021271">
    <property type="protein sequence ID" value="GFY07253.1"/>
    <property type="molecule type" value="Genomic_DNA"/>
</dbReference>
<feature type="compositionally biased region" description="Basic residues" evidence="1">
    <location>
        <begin position="7"/>
        <end position="32"/>
    </location>
</feature>
<reference evidence="2" key="1">
    <citation type="submission" date="2020-08" db="EMBL/GenBank/DDBJ databases">
        <title>Multicomponent nature underlies the extraordinary mechanical properties of spider dragline silk.</title>
        <authorList>
            <person name="Kono N."/>
            <person name="Nakamura H."/>
            <person name="Mori M."/>
            <person name="Yoshida Y."/>
            <person name="Ohtoshi R."/>
            <person name="Malay A.D."/>
            <person name="Moran D.A.P."/>
            <person name="Tomita M."/>
            <person name="Numata K."/>
            <person name="Arakawa K."/>
        </authorList>
    </citation>
    <scope>NUCLEOTIDE SEQUENCE</scope>
</reference>
<evidence type="ECO:0000313" key="3">
    <source>
        <dbReference type="Proteomes" id="UP000887159"/>
    </source>
</evidence>
<protein>
    <submittedName>
        <fullName evidence="2">Reverse transcriptase</fullName>
    </submittedName>
</protein>
<dbReference type="GO" id="GO:0003964">
    <property type="term" value="F:RNA-directed DNA polymerase activity"/>
    <property type="evidence" value="ECO:0007669"/>
    <property type="project" value="UniProtKB-KW"/>
</dbReference>
<comment type="caution">
    <text evidence="2">The sequence shown here is derived from an EMBL/GenBank/DDBJ whole genome shotgun (WGS) entry which is preliminary data.</text>
</comment>
<keyword evidence="3" id="KW-1185">Reference proteome</keyword>